<protein>
    <submittedName>
        <fullName evidence="1">Uncharacterized protein</fullName>
    </submittedName>
</protein>
<dbReference type="EMBL" id="JAIFRP010004406">
    <property type="protein sequence ID" value="KAK2576386.1"/>
    <property type="molecule type" value="Genomic_DNA"/>
</dbReference>
<sequence>MAYNRSSITSKRKKEYTAEVSKIVASETRIQERRSIQLTQSTLREWERSHLCLENGTKNEIQIQFKSRYENFS</sequence>
<accession>A0AAD9RB30</accession>
<keyword evidence="2" id="KW-1185">Reference proteome</keyword>
<name>A0AAD9RB30_9HYME</name>
<proteinExistence type="predicted"/>
<evidence type="ECO:0000313" key="2">
    <source>
        <dbReference type="Proteomes" id="UP001258017"/>
    </source>
</evidence>
<evidence type="ECO:0000313" key="1">
    <source>
        <dbReference type="EMBL" id="KAK2576386.1"/>
    </source>
</evidence>
<gene>
    <name evidence="1" type="ORF">KPH14_005733</name>
</gene>
<dbReference type="Proteomes" id="UP001258017">
    <property type="component" value="Unassembled WGS sequence"/>
</dbReference>
<reference evidence="1" key="2">
    <citation type="journal article" date="2023" name="Commun. Biol.">
        <title>Intrasexual cuticular hydrocarbon dimorphism in a wasp sheds light on hydrocarbon biosynthesis genes in Hymenoptera.</title>
        <authorList>
            <person name="Moris V.C."/>
            <person name="Podsiadlowski L."/>
            <person name="Martin S."/>
            <person name="Oeyen J.P."/>
            <person name="Donath A."/>
            <person name="Petersen M."/>
            <person name="Wilbrandt J."/>
            <person name="Misof B."/>
            <person name="Liedtke D."/>
            <person name="Thamm M."/>
            <person name="Scheiner R."/>
            <person name="Schmitt T."/>
            <person name="Niehuis O."/>
        </authorList>
    </citation>
    <scope>NUCLEOTIDE SEQUENCE</scope>
    <source>
        <strain evidence="1">GBR_01_08_01A</strain>
    </source>
</reference>
<organism evidence="1 2">
    <name type="scientific">Odynerus spinipes</name>
    <dbReference type="NCBI Taxonomy" id="1348599"/>
    <lineage>
        <taxon>Eukaryota</taxon>
        <taxon>Metazoa</taxon>
        <taxon>Ecdysozoa</taxon>
        <taxon>Arthropoda</taxon>
        <taxon>Hexapoda</taxon>
        <taxon>Insecta</taxon>
        <taxon>Pterygota</taxon>
        <taxon>Neoptera</taxon>
        <taxon>Endopterygota</taxon>
        <taxon>Hymenoptera</taxon>
        <taxon>Apocrita</taxon>
        <taxon>Aculeata</taxon>
        <taxon>Vespoidea</taxon>
        <taxon>Vespidae</taxon>
        <taxon>Eumeninae</taxon>
        <taxon>Odynerus</taxon>
    </lineage>
</organism>
<dbReference type="AlphaFoldDB" id="A0AAD9RB30"/>
<comment type="caution">
    <text evidence="1">The sequence shown here is derived from an EMBL/GenBank/DDBJ whole genome shotgun (WGS) entry which is preliminary data.</text>
</comment>
<reference evidence="1" key="1">
    <citation type="submission" date="2021-08" db="EMBL/GenBank/DDBJ databases">
        <authorList>
            <person name="Misof B."/>
            <person name="Oliver O."/>
            <person name="Podsiadlowski L."/>
            <person name="Donath A."/>
            <person name="Peters R."/>
            <person name="Mayer C."/>
            <person name="Rust J."/>
            <person name="Gunkel S."/>
            <person name="Lesny P."/>
            <person name="Martin S."/>
            <person name="Oeyen J.P."/>
            <person name="Petersen M."/>
            <person name="Panagiotis P."/>
            <person name="Wilbrandt J."/>
            <person name="Tanja T."/>
        </authorList>
    </citation>
    <scope>NUCLEOTIDE SEQUENCE</scope>
    <source>
        <strain evidence="1">GBR_01_08_01A</strain>
        <tissue evidence="1">Thorax + abdomen</tissue>
    </source>
</reference>